<evidence type="ECO:0000313" key="10">
    <source>
        <dbReference type="Proteomes" id="UP000591844"/>
    </source>
</evidence>
<dbReference type="GO" id="GO:0008270">
    <property type="term" value="F:zinc ion binding"/>
    <property type="evidence" value="ECO:0007669"/>
    <property type="project" value="TreeGrafter"/>
</dbReference>
<dbReference type="AlphaFoldDB" id="A0A7X5QHU8"/>
<keyword evidence="7" id="KW-0482">Metalloprotease</keyword>
<keyword evidence="5" id="KW-0788">Thiol protease</keyword>
<dbReference type="InterPro" id="IPR028090">
    <property type="entry name" value="JAB_dom_prok"/>
</dbReference>
<dbReference type="InterPro" id="IPR000555">
    <property type="entry name" value="JAMM/MPN+_dom"/>
</dbReference>
<evidence type="ECO:0000256" key="6">
    <source>
        <dbReference type="ARBA" id="ARBA00022833"/>
    </source>
</evidence>
<keyword evidence="6" id="KW-0862">Zinc</keyword>
<accession>A0A7X5QHU8</accession>
<comment type="similarity">
    <text evidence="1">Belongs to the peptidase C40 family.</text>
</comment>
<evidence type="ECO:0000313" key="9">
    <source>
        <dbReference type="EMBL" id="NHB94440.1"/>
    </source>
</evidence>
<dbReference type="Pfam" id="PF00877">
    <property type="entry name" value="NLPC_P60"/>
    <property type="match status" value="1"/>
</dbReference>
<keyword evidence="4" id="KW-0378">Hydrolase</keyword>
<evidence type="ECO:0000259" key="8">
    <source>
        <dbReference type="PROSITE" id="PS51935"/>
    </source>
</evidence>
<evidence type="ECO:0000256" key="1">
    <source>
        <dbReference type="ARBA" id="ARBA00007074"/>
    </source>
</evidence>
<dbReference type="PANTHER" id="PTHR34858">
    <property type="entry name" value="CYSO-CYSTEINE PEPTIDASE"/>
    <property type="match status" value="1"/>
</dbReference>
<proteinExistence type="inferred from homology"/>
<gene>
    <name evidence="9" type="ORF">C5469_20790</name>
</gene>
<dbReference type="InterPro" id="IPR038765">
    <property type="entry name" value="Papain-like_cys_pep_sf"/>
</dbReference>
<dbReference type="SMART" id="SM00232">
    <property type="entry name" value="JAB_MPN"/>
    <property type="match status" value="1"/>
</dbReference>
<name>A0A7X5QHU8_9GAMM</name>
<sequence>MMREKTIAAIFEHVKSEYLNECCGVIAQKGRVEKYFRCRNLSKEPAEHFELSPEDYAAAEDWGTITAIIHSHCGDGVTTQPSELDYLQCDATGLLWVIASWLEGDIKMIQPRGDRPLTGRAFVLGYADCWSLIMDYYKKEHGLLLHNYSVDRHWWEEGENLYIENWQKEGFVEITDNPRDGDMIIMQVQSDVPNHAGIFVNSGMLLHHLYGQLSQIIPYSDYWRNRTVKIVRRKELV</sequence>
<dbReference type="InterPro" id="IPR051929">
    <property type="entry name" value="VirAsm_ModProt"/>
</dbReference>
<dbReference type="Proteomes" id="UP000591844">
    <property type="component" value="Unassembled WGS sequence"/>
</dbReference>
<evidence type="ECO:0000256" key="2">
    <source>
        <dbReference type="ARBA" id="ARBA00022670"/>
    </source>
</evidence>
<feature type="domain" description="NlpC/P60" evidence="8">
    <location>
        <begin position="99"/>
        <end position="234"/>
    </location>
</feature>
<evidence type="ECO:0000256" key="4">
    <source>
        <dbReference type="ARBA" id="ARBA00022801"/>
    </source>
</evidence>
<evidence type="ECO:0000256" key="7">
    <source>
        <dbReference type="ARBA" id="ARBA00023049"/>
    </source>
</evidence>
<dbReference type="GO" id="GO:0006508">
    <property type="term" value="P:proteolysis"/>
    <property type="evidence" value="ECO:0007669"/>
    <property type="project" value="UniProtKB-KW"/>
</dbReference>
<dbReference type="SUPFAM" id="SSF54001">
    <property type="entry name" value="Cysteine proteinases"/>
    <property type="match status" value="1"/>
</dbReference>
<reference evidence="9 10" key="1">
    <citation type="submission" date="2018-02" db="EMBL/GenBank/DDBJ databases">
        <authorList>
            <person name="Machado R.A."/>
        </authorList>
    </citation>
    <scope>NUCLEOTIDE SEQUENCE [LARGE SCALE GENOMIC DNA]</scope>
    <source>
        <strain evidence="9 10">DSM 19724</strain>
    </source>
</reference>
<dbReference type="Pfam" id="PF14464">
    <property type="entry name" value="Prok-JAB"/>
    <property type="match status" value="1"/>
</dbReference>
<dbReference type="Gene3D" id="3.90.1720.10">
    <property type="entry name" value="endopeptidase domain like (from Nostoc punctiforme)"/>
    <property type="match status" value="1"/>
</dbReference>
<dbReference type="GO" id="GO:0008235">
    <property type="term" value="F:metalloexopeptidase activity"/>
    <property type="evidence" value="ECO:0007669"/>
    <property type="project" value="TreeGrafter"/>
</dbReference>
<evidence type="ECO:0000256" key="3">
    <source>
        <dbReference type="ARBA" id="ARBA00022723"/>
    </source>
</evidence>
<dbReference type="GO" id="GO:0008234">
    <property type="term" value="F:cysteine-type peptidase activity"/>
    <property type="evidence" value="ECO:0007669"/>
    <property type="project" value="UniProtKB-KW"/>
</dbReference>
<evidence type="ECO:0000256" key="5">
    <source>
        <dbReference type="ARBA" id="ARBA00022807"/>
    </source>
</evidence>
<keyword evidence="3" id="KW-0479">Metal-binding</keyword>
<dbReference type="PROSITE" id="PS51935">
    <property type="entry name" value="NLPC_P60"/>
    <property type="match status" value="1"/>
</dbReference>
<organism evidence="9 10">
    <name type="scientific">Photorhabdus cinerea</name>
    <dbReference type="NCBI Taxonomy" id="471575"/>
    <lineage>
        <taxon>Bacteria</taxon>
        <taxon>Pseudomonadati</taxon>
        <taxon>Pseudomonadota</taxon>
        <taxon>Gammaproteobacteria</taxon>
        <taxon>Enterobacterales</taxon>
        <taxon>Morganellaceae</taxon>
        <taxon>Photorhabdus</taxon>
    </lineage>
</organism>
<dbReference type="CDD" id="cd08073">
    <property type="entry name" value="MPN_NLPC_P60"/>
    <property type="match status" value="1"/>
</dbReference>
<dbReference type="PANTHER" id="PTHR34858:SF1">
    <property type="entry name" value="CYSO-CYSTEINE PEPTIDASE"/>
    <property type="match status" value="1"/>
</dbReference>
<dbReference type="SUPFAM" id="SSF102712">
    <property type="entry name" value="JAB1/MPN domain"/>
    <property type="match status" value="1"/>
</dbReference>
<dbReference type="Gene3D" id="3.40.140.10">
    <property type="entry name" value="Cytidine Deaminase, domain 2"/>
    <property type="match status" value="1"/>
</dbReference>
<protein>
    <submittedName>
        <fullName evidence="9">Peptidase P60</fullName>
    </submittedName>
</protein>
<comment type="caution">
    <text evidence="9">The sequence shown here is derived from an EMBL/GenBank/DDBJ whole genome shotgun (WGS) entry which is preliminary data.</text>
</comment>
<dbReference type="InterPro" id="IPR000064">
    <property type="entry name" value="NLP_P60_dom"/>
</dbReference>
<keyword evidence="10" id="KW-1185">Reference proteome</keyword>
<dbReference type="EMBL" id="PUJW01000038">
    <property type="protein sequence ID" value="NHB94440.1"/>
    <property type="molecule type" value="Genomic_DNA"/>
</dbReference>
<keyword evidence="2" id="KW-0645">Protease</keyword>